<reference evidence="1 2" key="1">
    <citation type="submission" date="2023-12" db="EMBL/GenBank/DDBJ databases">
        <title>Description of new species of Mycobacterium terrae complex isolated from sewage at the Sao Paulo Zoological Park Foundation in Brazil.</title>
        <authorList>
            <person name="Romagnoli C.L."/>
            <person name="Conceicao E.C."/>
            <person name="Machado E."/>
            <person name="Barreto L.B.P.F."/>
            <person name="Sharma A."/>
            <person name="Silva N.M."/>
            <person name="Marques L.E."/>
            <person name="Juliana M.A."/>
            <person name="Lourenco M.C.S."/>
            <person name="Digiampietri L.A."/>
            <person name="Suffys P.N."/>
            <person name="Viana-Niero C."/>
        </authorList>
    </citation>
    <scope>NUCLEOTIDE SEQUENCE [LARGE SCALE GENOMIC DNA]</scope>
    <source>
        <strain evidence="1 2">MYC340</strain>
    </source>
</reference>
<feature type="non-terminal residue" evidence="1">
    <location>
        <position position="73"/>
    </location>
</feature>
<keyword evidence="2" id="KW-1185">Reference proteome</keyword>
<accession>A0ABU5Y665</accession>
<dbReference type="Proteomes" id="UP001298593">
    <property type="component" value="Unassembled WGS sequence"/>
</dbReference>
<comment type="caution">
    <text evidence="1">The sequence shown here is derived from an EMBL/GenBank/DDBJ whole genome shotgun (WGS) entry which is preliminary data.</text>
</comment>
<name>A0ABU5Y665_9MYCO</name>
<evidence type="ECO:0000313" key="2">
    <source>
        <dbReference type="Proteomes" id="UP001298593"/>
    </source>
</evidence>
<organism evidence="1 2">
    <name type="scientific">[Mycobacterium] nativiensis</name>
    <dbReference type="NCBI Taxonomy" id="2855503"/>
    <lineage>
        <taxon>Bacteria</taxon>
        <taxon>Bacillati</taxon>
        <taxon>Actinomycetota</taxon>
        <taxon>Actinomycetes</taxon>
        <taxon>Mycobacteriales</taxon>
        <taxon>Mycobacteriaceae</taxon>
        <taxon>Mycolicibacter</taxon>
    </lineage>
</organism>
<protein>
    <submittedName>
        <fullName evidence="1">Uncharacterized protein</fullName>
    </submittedName>
</protein>
<dbReference type="RefSeq" id="WP_329780629.1">
    <property type="nucleotide sequence ID" value="NZ_JAYJJU010000084.1"/>
</dbReference>
<gene>
    <name evidence="1" type="ORF">KV113_27035</name>
</gene>
<evidence type="ECO:0000313" key="1">
    <source>
        <dbReference type="EMBL" id="MEB3035196.1"/>
    </source>
</evidence>
<sequence>MSWDGWGPGMSGPVIAKVKRELRRRFSYGAELDHTEAWTDELTTALTKYQGIVHAEIVKGTRQPPDVRTDGRT</sequence>
<proteinExistence type="predicted"/>
<dbReference type="EMBL" id="JAYJJU010000084">
    <property type="protein sequence ID" value="MEB3035196.1"/>
    <property type="molecule type" value="Genomic_DNA"/>
</dbReference>